<accession>A0ABP6RNG4</accession>
<feature type="compositionally biased region" description="Pro residues" evidence="1">
    <location>
        <begin position="57"/>
        <end position="69"/>
    </location>
</feature>
<evidence type="ECO:0000313" key="5">
    <source>
        <dbReference type="Proteomes" id="UP001500483"/>
    </source>
</evidence>
<keyword evidence="5" id="KW-1185">Reference proteome</keyword>
<keyword evidence="2" id="KW-0472">Membrane</keyword>
<feature type="compositionally biased region" description="Pro residues" evidence="1">
    <location>
        <begin position="131"/>
        <end position="142"/>
    </location>
</feature>
<proteinExistence type="predicted"/>
<dbReference type="Pfam" id="PF26056">
    <property type="entry name" value="DUF8017"/>
    <property type="match status" value="1"/>
</dbReference>
<organism evidence="4 5">
    <name type="scientific">Saccharopolyspora gregorii</name>
    <dbReference type="NCBI Taxonomy" id="33914"/>
    <lineage>
        <taxon>Bacteria</taxon>
        <taxon>Bacillati</taxon>
        <taxon>Actinomycetota</taxon>
        <taxon>Actinomycetes</taxon>
        <taxon>Pseudonocardiales</taxon>
        <taxon>Pseudonocardiaceae</taxon>
        <taxon>Saccharopolyspora</taxon>
    </lineage>
</organism>
<dbReference type="EMBL" id="BAAAYK010000038">
    <property type="protein sequence ID" value="GAA3356087.1"/>
    <property type="molecule type" value="Genomic_DNA"/>
</dbReference>
<dbReference type="RefSeq" id="WP_344925588.1">
    <property type="nucleotide sequence ID" value="NZ_BAAAYK010000038.1"/>
</dbReference>
<evidence type="ECO:0000313" key="4">
    <source>
        <dbReference type="EMBL" id="GAA3356087.1"/>
    </source>
</evidence>
<feature type="transmembrane region" description="Helical" evidence="2">
    <location>
        <begin position="76"/>
        <end position="96"/>
    </location>
</feature>
<dbReference type="InterPro" id="IPR058330">
    <property type="entry name" value="DUF8017"/>
</dbReference>
<evidence type="ECO:0000256" key="2">
    <source>
        <dbReference type="SAM" id="Phobius"/>
    </source>
</evidence>
<feature type="compositionally biased region" description="Low complexity" evidence="1">
    <location>
        <begin position="110"/>
        <end position="130"/>
    </location>
</feature>
<feature type="region of interest" description="Disordered" evidence="1">
    <location>
        <begin position="103"/>
        <end position="143"/>
    </location>
</feature>
<reference evidence="5" key="1">
    <citation type="journal article" date="2019" name="Int. J. Syst. Evol. Microbiol.">
        <title>The Global Catalogue of Microorganisms (GCM) 10K type strain sequencing project: providing services to taxonomists for standard genome sequencing and annotation.</title>
        <authorList>
            <consortium name="The Broad Institute Genomics Platform"/>
            <consortium name="The Broad Institute Genome Sequencing Center for Infectious Disease"/>
            <person name="Wu L."/>
            <person name="Ma J."/>
        </authorList>
    </citation>
    <scope>NUCLEOTIDE SEQUENCE [LARGE SCALE GENOMIC DNA]</scope>
    <source>
        <strain evidence="5">JCM 9687</strain>
    </source>
</reference>
<dbReference type="Proteomes" id="UP001500483">
    <property type="component" value="Unassembled WGS sequence"/>
</dbReference>
<feature type="region of interest" description="Disordered" evidence="1">
    <location>
        <begin position="1"/>
        <end position="74"/>
    </location>
</feature>
<sequence>MSSPGGPGTWGSPENGDAWGRRENWGAQPGQHVGGPPYQGGMRYQGFGTFDRAPQPAAAPPPPPPPPPPKRNRGPLVALSAAVAVVLVVVITAVLFGGSGEDDDAQAGTAPAPASESLAAPQTSAETSPGSSPPTAPAPAPLVPGWQAVAVPKRQAAYDVPPEWRLETPDNVIGFGEQDDPVTMTGVAIYQRGYCPDRGGSFRALAGATARRGPDDATVATDTARRFAELAYGADARIELGPPQPVVLPGGLPGTKVVATAFPAPAACGAPSAVVNVLATNGNGESSVVHVVGADQEVPGAVTPDVLDGITASVRPAG</sequence>
<evidence type="ECO:0000256" key="1">
    <source>
        <dbReference type="SAM" id="MobiDB-lite"/>
    </source>
</evidence>
<feature type="domain" description="DUF8017" evidence="3">
    <location>
        <begin position="140"/>
        <end position="317"/>
    </location>
</feature>
<comment type="caution">
    <text evidence="4">The sequence shown here is derived from an EMBL/GenBank/DDBJ whole genome shotgun (WGS) entry which is preliminary data.</text>
</comment>
<protein>
    <recommendedName>
        <fullName evidence="3">DUF8017 domain-containing protein</fullName>
    </recommendedName>
</protein>
<keyword evidence="2" id="KW-0812">Transmembrane</keyword>
<name>A0ABP6RNG4_9PSEU</name>
<gene>
    <name evidence="4" type="ORF">GCM10020366_18750</name>
</gene>
<evidence type="ECO:0000259" key="3">
    <source>
        <dbReference type="Pfam" id="PF26056"/>
    </source>
</evidence>
<keyword evidence="2" id="KW-1133">Transmembrane helix</keyword>